<dbReference type="AlphaFoldDB" id="A0AAE1A0G6"/>
<proteinExistence type="predicted"/>
<evidence type="ECO:0000313" key="2">
    <source>
        <dbReference type="Proteomes" id="UP001283361"/>
    </source>
</evidence>
<gene>
    <name evidence="1" type="ORF">RRG08_011134</name>
</gene>
<comment type="caution">
    <text evidence="1">The sequence shown here is derived from an EMBL/GenBank/DDBJ whole genome shotgun (WGS) entry which is preliminary data.</text>
</comment>
<reference evidence="1" key="1">
    <citation type="journal article" date="2023" name="G3 (Bethesda)">
        <title>A reference genome for the long-term kleptoplast-retaining sea slug Elysia crispata morphotype clarki.</title>
        <authorList>
            <person name="Eastman K.E."/>
            <person name="Pendleton A.L."/>
            <person name="Shaikh M.A."/>
            <person name="Suttiyut T."/>
            <person name="Ogas R."/>
            <person name="Tomko P."/>
            <person name="Gavelis G."/>
            <person name="Widhalm J.R."/>
            <person name="Wisecaver J.H."/>
        </authorList>
    </citation>
    <scope>NUCLEOTIDE SEQUENCE</scope>
    <source>
        <strain evidence="1">ECLA1</strain>
    </source>
</reference>
<accession>A0AAE1A0G6</accession>
<protein>
    <submittedName>
        <fullName evidence="1">Uncharacterized protein</fullName>
    </submittedName>
</protein>
<dbReference type="Proteomes" id="UP001283361">
    <property type="component" value="Unassembled WGS sequence"/>
</dbReference>
<organism evidence="1 2">
    <name type="scientific">Elysia crispata</name>
    <name type="common">lettuce slug</name>
    <dbReference type="NCBI Taxonomy" id="231223"/>
    <lineage>
        <taxon>Eukaryota</taxon>
        <taxon>Metazoa</taxon>
        <taxon>Spiralia</taxon>
        <taxon>Lophotrochozoa</taxon>
        <taxon>Mollusca</taxon>
        <taxon>Gastropoda</taxon>
        <taxon>Heterobranchia</taxon>
        <taxon>Euthyneura</taxon>
        <taxon>Panpulmonata</taxon>
        <taxon>Sacoglossa</taxon>
        <taxon>Placobranchoidea</taxon>
        <taxon>Plakobranchidae</taxon>
        <taxon>Elysia</taxon>
    </lineage>
</organism>
<dbReference type="EMBL" id="JAWDGP010002879">
    <property type="protein sequence ID" value="KAK3779109.1"/>
    <property type="molecule type" value="Genomic_DNA"/>
</dbReference>
<keyword evidence="2" id="KW-1185">Reference proteome</keyword>
<name>A0AAE1A0G6_9GAST</name>
<evidence type="ECO:0000313" key="1">
    <source>
        <dbReference type="EMBL" id="KAK3779109.1"/>
    </source>
</evidence>
<sequence>MWRRHGDSGRASERLEIGHSDIAAPLVELELLRLFDLEMKDGDLGGENLLRQTAAGERKALLAVTTADL</sequence>